<dbReference type="SMART" id="SM00530">
    <property type="entry name" value="HTH_XRE"/>
    <property type="match status" value="1"/>
</dbReference>
<gene>
    <name evidence="3" type="ORF">LKD70_04445</name>
</gene>
<evidence type="ECO:0000256" key="1">
    <source>
        <dbReference type="ARBA" id="ARBA00023125"/>
    </source>
</evidence>
<dbReference type="Proteomes" id="UP001198151">
    <property type="component" value="Unassembled WGS sequence"/>
</dbReference>
<keyword evidence="4" id="KW-1185">Reference proteome</keyword>
<feature type="domain" description="HTH cro/C1-type" evidence="2">
    <location>
        <begin position="10"/>
        <end position="64"/>
    </location>
</feature>
<dbReference type="CDD" id="cd00093">
    <property type="entry name" value="HTH_XRE"/>
    <property type="match status" value="1"/>
</dbReference>
<dbReference type="SUPFAM" id="SSF47413">
    <property type="entry name" value="lambda repressor-like DNA-binding domains"/>
    <property type="match status" value="1"/>
</dbReference>
<evidence type="ECO:0000313" key="3">
    <source>
        <dbReference type="EMBL" id="MCC2253692.1"/>
    </source>
</evidence>
<dbReference type="PANTHER" id="PTHR46558:SF4">
    <property type="entry name" value="DNA-BIDING PHAGE PROTEIN"/>
    <property type="match status" value="1"/>
</dbReference>
<dbReference type="InterPro" id="IPR010982">
    <property type="entry name" value="Lambda_DNA-bd_dom_sf"/>
</dbReference>
<evidence type="ECO:0000313" key="4">
    <source>
        <dbReference type="Proteomes" id="UP001198151"/>
    </source>
</evidence>
<evidence type="ECO:0000259" key="2">
    <source>
        <dbReference type="PROSITE" id="PS50943"/>
    </source>
</evidence>
<dbReference type="InterPro" id="IPR001387">
    <property type="entry name" value="Cro/C1-type_HTH"/>
</dbReference>
<dbReference type="EMBL" id="JAJEQX010000005">
    <property type="protein sequence ID" value="MCC2253692.1"/>
    <property type="molecule type" value="Genomic_DNA"/>
</dbReference>
<dbReference type="RefSeq" id="WP_227706830.1">
    <property type="nucleotide sequence ID" value="NZ_JAJEQX010000005.1"/>
</dbReference>
<organism evidence="3 4">
    <name type="scientific">Ruminococcus turbiniformis</name>
    <dbReference type="NCBI Taxonomy" id="2881258"/>
    <lineage>
        <taxon>Bacteria</taxon>
        <taxon>Bacillati</taxon>
        <taxon>Bacillota</taxon>
        <taxon>Clostridia</taxon>
        <taxon>Eubacteriales</taxon>
        <taxon>Oscillospiraceae</taxon>
        <taxon>Ruminococcus</taxon>
    </lineage>
</organism>
<comment type="caution">
    <text evidence="3">The sequence shown here is derived from an EMBL/GenBank/DDBJ whole genome shotgun (WGS) entry which is preliminary data.</text>
</comment>
<dbReference type="Gene3D" id="1.10.260.40">
    <property type="entry name" value="lambda repressor-like DNA-binding domains"/>
    <property type="match status" value="1"/>
</dbReference>
<reference evidence="3 4" key="1">
    <citation type="submission" date="2021-10" db="EMBL/GenBank/DDBJ databases">
        <title>Anaerobic single-cell dispensing facilitates the cultivation of human gut bacteria.</title>
        <authorList>
            <person name="Afrizal A."/>
        </authorList>
    </citation>
    <scope>NUCLEOTIDE SEQUENCE [LARGE SCALE GENOMIC DNA]</scope>
    <source>
        <strain evidence="3 4">CLA-AA-H200</strain>
    </source>
</reference>
<name>A0ABS8FUF4_9FIRM</name>
<dbReference type="PANTHER" id="PTHR46558">
    <property type="entry name" value="TRACRIPTIONAL REGULATORY PROTEIN-RELATED-RELATED"/>
    <property type="match status" value="1"/>
</dbReference>
<proteinExistence type="predicted"/>
<protein>
    <submittedName>
        <fullName evidence="3">Helix-turn-helix domain-containing protein</fullName>
    </submittedName>
</protein>
<dbReference type="PROSITE" id="PS50943">
    <property type="entry name" value="HTH_CROC1"/>
    <property type="match status" value="1"/>
</dbReference>
<keyword evidence="1" id="KW-0238">DNA-binding</keyword>
<sequence>MPNIQLSANLKRLRCDHDYTQEQIGRKLNISRQAYSNYERGIRVPDVDILIRIADIYQIPLEQLITQNCTGAGIINESSGPYFTGMIVESADTIYLSREELTLLTHYRNASEDDRRLTRKVLGISNPPESE</sequence>
<accession>A0ABS8FUF4</accession>
<dbReference type="Pfam" id="PF01381">
    <property type="entry name" value="HTH_3"/>
    <property type="match status" value="1"/>
</dbReference>